<protein>
    <recommendedName>
        <fullName evidence="4">Secreted protein</fullName>
    </recommendedName>
</protein>
<gene>
    <name evidence="2" type="ORF">PVAP13_8NG030702</name>
</gene>
<organism evidence="2 3">
    <name type="scientific">Panicum virgatum</name>
    <name type="common">Blackwell switchgrass</name>
    <dbReference type="NCBI Taxonomy" id="38727"/>
    <lineage>
        <taxon>Eukaryota</taxon>
        <taxon>Viridiplantae</taxon>
        <taxon>Streptophyta</taxon>
        <taxon>Embryophyta</taxon>
        <taxon>Tracheophyta</taxon>
        <taxon>Spermatophyta</taxon>
        <taxon>Magnoliopsida</taxon>
        <taxon>Liliopsida</taxon>
        <taxon>Poales</taxon>
        <taxon>Poaceae</taxon>
        <taxon>PACMAD clade</taxon>
        <taxon>Panicoideae</taxon>
        <taxon>Panicodae</taxon>
        <taxon>Paniceae</taxon>
        <taxon>Panicinae</taxon>
        <taxon>Panicum</taxon>
        <taxon>Panicum sect. Hiantes</taxon>
    </lineage>
</organism>
<name>A0A8T0P4Z1_PANVG</name>
<reference evidence="2" key="1">
    <citation type="submission" date="2020-05" db="EMBL/GenBank/DDBJ databases">
        <title>WGS assembly of Panicum virgatum.</title>
        <authorList>
            <person name="Lovell J.T."/>
            <person name="Jenkins J."/>
            <person name="Shu S."/>
            <person name="Juenger T.E."/>
            <person name="Schmutz J."/>
        </authorList>
    </citation>
    <scope>NUCLEOTIDE SEQUENCE</scope>
    <source>
        <strain evidence="2">AP13</strain>
    </source>
</reference>
<dbReference type="AlphaFoldDB" id="A0A8T0P4Z1"/>
<feature type="chain" id="PRO_5035946801" description="Secreted protein" evidence="1">
    <location>
        <begin position="26"/>
        <end position="78"/>
    </location>
</feature>
<keyword evidence="3" id="KW-1185">Reference proteome</keyword>
<sequence length="78" mass="8806">MNRKGCVPTMALLHLCWSIILFVQSSVNINIPWLLYMQGVRYATSRMGYAKAMPSRTFPEGGITQLRQCIRSLASQTV</sequence>
<dbReference type="EMBL" id="CM029052">
    <property type="protein sequence ID" value="KAG2555759.1"/>
    <property type="molecule type" value="Genomic_DNA"/>
</dbReference>
<accession>A0A8T0P4Z1</accession>
<evidence type="ECO:0008006" key="4">
    <source>
        <dbReference type="Google" id="ProtNLM"/>
    </source>
</evidence>
<proteinExistence type="predicted"/>
<feature type="signal peptide" evidence="1">
    <location>
        <begin position="1"/>
        <end position="25"/>
    </location>
</feature>
<evidence type="ECO:0000313" key="2">
    <source>
        <dbReference type="EMBL" id="KAG2555759.1"/>
    </source>
</evidence>
<evidence type="ECO:0000313" key="3">
    <source>
        <dbReference type="Proteomes" id="UP000823388"/>
    </source>
</evidence>
<comment type="caution">
    <text evidence="2">The sequence shown here is derived from an EMBL/GenBank/DDBJ whole genome shotgun (WGS) entry which is preliminary data.</text>
</comment>
<dbReference type="Proteomes" id="UP000823388">
    <property type="component" value="Chromosome 8N"/>
</dbReference>
<keyword evidence="1" id="KW-0732">Signal</keyword>
<evidence type="ECO:0000256" key="1">
    <source>
        <dbReference type="SAM" id="SignalP"/>
    </source>
</evidence>